<dbReference type="HAMAP" id="MF_01077">
    <property type="entry name" value="RimP"/>
    <property type="match status" value="1"/>
</dbReference>
<keyword evidence="1 3" id="KW-0963">Cytoplasm</keyword>
<keyword evidence="6" id="KW-1185">Reference proteome</keyword>
<comment type="function">
    <text evidence="3">Required for maturation of 30S ribosomal subunits.</text>
</comment>
<comment type="subcellular location">
    <subcellularLocation>
        <location evidence="3">Cytoplasm</location>
    </subcellularLocation>
</comment>
<dbReference type="Pfam" id="PF02576">
    <property type="entry name" value="RimP_N"/>
    <property type="match status" value="1"/>
</dbReference>
<comment type="similarity">
    <text evidence="3">Belongs to the RimP family.</text>
</comment>
<dbReference type="SUPFAM" id="SSF75420">
    <property type="entry name" value="YhbC-like, N-terminal domain"/>
    <property type="match status" value="1"/>
</dbReference>
<accession>A0ABU9EBU4</accession>
<dbReference type="InterPro" id="IPR035956">
    <property type="entry name" value="RimP_N_sf"/>
</dbReference>
<dbReference type="InterPro" id="IPR028989">
    <property type="entry name" value="RimP_N"/>
</dbReference>
<organism evidence="5 6">
    <name type="scientific">Gaopeijia maritima</name>
    <dbReference type="NCBI Taxonomy" id="3119007"/>
    <lineage>
        <taxon>Bacteria</taxon>
        <taxon>Pseudomonadati</taxon>
        <taxon>Gemmatimonadota</taxon>
        <taxon>Longimicrobiia</taxon>
        <taxon>Gaopeijiales</taxon>
        <taxon>Gaopeijiaceae</taxon>
        <taxon>Gaopeijia</taxon>
    </lineage>
</organism>
<evidence type="ECO:0000313" key="6">
    <source>
        <dbReference type="Proteomes" id="UP001484239"/>
    </source>
</evidence>
<dbReference type="PANTHER" id="PTHR33867:SF1">
    <property type="entry name" value="RIBOSOME MATURATION FACTOR RIMP"/>
    <property type="match status" value="1"/>
</dbReference>
<proteinExistence type="inferred from homology"/>
<dbReference type="RefSeq" id="WP_405274583.1">
    <property type="nucleotide sequence ID" value="NZ_CP144380.1"/>
</dbReference>
<protein>
    <recommendedName>
        <fullName evidence="3">Ribosome maturation factor RimP</fullName>
    </recommendedName>
</protein>
<reference evidence="5 6" key="1">
    <citation type="submission" date="2024-02" db="EMBL/GenBank/DDBJ databases">
        <title>A novel Gemmatimonadota bacterium.</title>
        <authorList>
            <person name="Du Z.-J."/>
            <person name="Ye Y.-Q."/>
        </authorList>
    </citation>
    <scope>NUCLEOTIDE SEQUENCE [LARGE SCALE GENOMIC DNA]</scope>
    <source>
        <strain evidence="5 6">DH-20</strain>
    </source>
</reference>
<keyword evidence="2 3" id="KW-0690">Ribosome biogenesis</keyword>
<gene>
    <name evidence="3 5" type="primary">rimP</name>
    <name evidence="5" type="ORF">WI372_14505</name>
</gene>
<evidence type="ECO:0000256" key="2">
    <source>
        <dbReference type="ARBA" id="ARBA00022517"/>
    </source>
</evidence>
<dbReference type="PANTHER" id="PTHR33867">
    <property type="entry name" value="RIBOSOME MATURATION FACTOR RIMP"/>
    <property type="match status" value="1"/>
</dbReference>
<dbReference type="Gene3D" id="3.30.300.70">
    <property type="entry name" value="RimP-like superfamily, N-terminal"/>
    <property type="match status" value="1"/>
</dbReference>
<dbReference type="Proteomes" id="UP001484239">
    <property type="component" value="Unassembled WGS sequence"/>
</dbReference>
<dbReference type="EMBL" id="JBBHLI010000010">
    <property type="protein sequence ID" value="MEK9502201.1"/>
    <property type="molecule type" value="Genomic_DNA"/>
</dbReference>
<dbReference type="CDD" id="cd01734">
    <property type="entry name" value="YlxS_C"/>
    <property type="match status" value="1"/>
</dbReference>
<sequence length="172" mass="19342">MQVRVAEEATMATPVPEVTEQVEERVAALGFELVELEWAGSKRRPIIRLRVDRPEGQGAITVDECAVVSRGLEEWLDELDDLPEKYVLEVSSPGVERPLVRVRDFERFAGHEVALRGDGPLLEGRARRLEGELLGIEGDEGRERIRLRLPNGEEVAVPKESVRGAHLVYRWG</sequence>
<evidence type="ECO:0000313" key="5">
    <source>
        <dbReference type="EMBL" id="MEK9502201.1"/>
    </source>
</evidence>
<evidence type="ECO:0000256" key="1">
    <source>
        <dbReference type="ARBA" id="ARBA00022490"/>
    </source>
</evidence>
<name>A0ABU9EBU4_9BACT</name>
<dbReference type="SUPFAM" id="SSF74942">
    <property type="entry name" value="YhbC-like, C-terminal domain"/>
    <property type="match status" value="1"/>
</dbReference>
<evidence type="ECO:0000256" key="3">
    <source>
        <dbReference type="HAMAP-Rule" id="MF_01077"/>
    </source>
</evidence>
<comment type="caution">
    <text evidence="5">The sequence shown here is derived from an EMBL/GenBank/DDBJ whole genome shotgun (WGS) entry which is preliminary data.</text>
</comment>
<dbReference type="InterPro" id="IPR036847">
    <property type="entry name" value="RimP_C_sf"/>
</dbReference>
<feature type="domain" description="Ribosome maturation factor RimP N-terminal" evidence="4">
    <location>
        <begin position="22"/>
        <end position="96"/>
    </location>
</feature>
<dbReference type="InterPro" id="IPR028998">
    <property type="entry name" value="RimP_C"/>
</dbReference>
<evidence type="ECO:0000259" key="4">
    <source>
        <dbReference type="Pfam" id="PF02576"/>
    </source>
</evidence>
<dbReference type="InterPro" id="IPR003728">
    <property type="entry name" value="Ribosome_maturation_RimP"/>
</dbReference>